<evidence type="ECO:0000313" key="2">
    <source>
        <dbReference type="Proteomes" id="UP001317742"/>
    </source>
</evidence>
<accession>A0ABM8AWC3</accession>
<organism evidence="1 2">
    <name type="scientific">Pseudodesulfovibrio nedwellii</name>
    <dbReference type="NCBI Taxonomy" id="2973072"/>
    <lineage>
        <taxon>Bacteria</taxon>
        <taxon>Pseudomonadati</taxon>
        <taxon>Thermodesulfobacteriota</taxon>
        <taxon>Desulfovibrionia</taxon>
        <taxon>Desulfovibrionales</taxon>
        <taxon>Desulfovibrionaceae</taxon>
    </lineage>
</organism>
<evidence type="ECO:0000313" key="1">
    <source>
        <dbReference type="EMBL" id="BDQ35844.1"/>
    </source>
</evidence>
<protein>
    <submittedName>
        <fullName evidence="1">Uncharacterized protein</fullName>
    </submittedName>
</protein>
<proteinExistence type="predicted"/>
<sequence>MRASKPRTQGLPLFLLVTAMVFSASFVWAYGGGGGGTGAFERDANSGCGASFGAIDTYAPYSNGITNHASYQAQFEADVAEEQADVRGGYHGDYHDKKGEGRAVSAIAWDETLDVSPDERKLAFVLENMMANGAINTRQAYAMMAIYRAGKERQRQQASRSNRRY</sequence>
<keyword evidence="2" id="KW-1185">Reference proteome</keyword>
<dbReference type="RefSeq" id="WP_281761773.1">
    <property type="nucleotide sequence ID" value="NZ_AP026709.1"/>
</dbReference>
<gene>
    <name evidence="1" type="ORF">SYK_02040</name>
</gene>
<reference evidence="1 2" key="1">
    <citation type="submission" date="2022-08" db="EMBL/GenBank/DDBJ databases">
        <title>Genome Sequence of the sulphate-reducing bacterium, Pseudodesulfovibrio sp. SYK.</title>
        <authorList>
            <person name="Kondo R."/>
            <person name="Kataoka T."/>
        </authorList>
    </citation>
    <scope>NUCLEOTIDE SEQUENCE [LARGE SCALE GENOMIC DNA]</scope>
    <source>
        <strain evidence="1 2">SYK</strain>
    </source>
</reference>
<name>A0ABM8AWC3_9BACT</name>
<dbReference type="Proteomes" id="UP001317742">
    <property type="component" value="Chromosome"/>
</dbReference>
<dbReference type="EMBL" id="AP026709">
    <property type="protein sequence ID" value="BDQ35844.1"/>
    <property type="molecule type" value="Genomic_DNA"/>
</dbReference>